<evidence type="ECO:0000313" key="2">
    <source>
        <dbReference type="EMBL" id="KAG6383957.1"/>
    </source>
</evidence>
<protein>
    <submittedName>
        <fullName evidence="2">Uncharacterized protein</fullName>
    </submittedName>
</protein>
<feature type="region of interest" description="Disordered" evidence="1">
    <location>
        <begin position="1"/>
        <end position="96"/>
    </location>
</feature>
<sequence>MIGRCRRSCRRNSGGRSRRWRAEGADGAGDAGDSEGAVPHRREQKPQPPLDPGEPDQRRLPDGGGAAPPQGEEEGPRGREGRGSASVIWEGEGEHS</sequence>
<evidence type="ECO:0000256" key="1">
    <source>
        <dbReference type="SAM" id="MobiDB-lite"/>
    </source>
</evidence>
<proteinExistence type="predicted"/>
<reference evidence="2" key="1">
    <citation type="submission" date="2018-01" db="EMBL/GenBank/DDBJ databases">
        <authorList>
            <person name="Mao J.F."/>
        </authorList>
    </citation>
    <scope>NUCLEOTIDE SEQUENCE</scope>
    <source>
        <strain evidence="2">Huo1</strain>
        <tissue evidence="2">Leaf</tissue>
    </source>
</reference>
<dbReference type="AlphaFoldDB" id="A0A8X8YY41"/>
<feature type="compositionally biased region" description="Basic residues" evidence="1">
    <location>
        <begin position="1"/>
        <end position="10"/>
    </location>
</feature>
<name>A0A8X8YY41_SALSN</name>
<accession>A0A8X8YY41</accession>
<keyword evidence="3" id="KW-1185">Reference proteome</keyword>
<evidence type="ECO:0000313" key="3">
    <source>
        <dbReference type="Proteomes" id="UP000298416"/>
    </source>
</evidence>
<gene>
    <name evidence="2" type="ORF">SASPL_156253</name>
</gene>
<reference evidence="2" key="2">
    <citation type="submission" date="2020-08" db="EMBL/GenBank/DDBJ databases">
        <title>Plant Genome Project.</title>
        <authorList>
            <person name="Zhang R.-G."/>
        </authorList>
    </citation>
    <scope>NUCLEOTIDE SEQUENCE</scope>
    <source>
        <strain evidence="2">Huo1</strain>
        <tissue evidence="2">Leaf</tissue>
    </source>
</reference>
<dbReference type="Proteomes" id="UP000298416">
    <property type="component" value="Unassembled WGS sequence"/>
</dbReference>
<dbReference type="EMBL" id="PNBA02000343">
    <property type="protein sequence ID" value="KAG6383957.1"/>
    <property type="molecule type" value="Genomic_DNA"/>
</dbReference>
<organism evidence="2">
    <name type="scientific">Salvia splendens</name>
    <name type="common">Scarlet sage</name>
    <dbReference type="NCBI Taxonomy" id="180675"/>
    <lineage>
        <taxon>Eukaryota</taxon>
        <taxon>Viridiplantae</taxon>
        <taxon>Streptophyta</taxon>
        <taxon>Embryophyta</taxon>
        <taxon>Tracheophyta</taxon>
        <taxon>Spermatophyta</taxon>
        <taxon>Magnoliopsida</taxon>
        <taxon>eudicotyledons</taxon>
        <taxon>Gunneridae</taxon>
        <taxon>Pentapetalae</taxon>
        <taxon>asterids</taxon>
        <taxon>lamiids</taxon>
        <taxon>Lamiales</taxon>
        <taxon>Lamiaceae</taxon>
        <taxon>Nepetoideae</taxon>
        <taxon>Mentheae</taxon>
        <taxon>Salviinae</taxon>
        <taxon>Salvia</taxon>
        <taxon>Salvia subgen. Calosphace</taxon>
        <taxon>core Calosphace</taxon>
    </lineage>
</organism>
<comment type="caution">
    <text evidence="2">The sequence shown here is derived from an EMBL/GenBank/DDBJ whole genome shotgun (WGS) entry which is preliminary data.</text>
</comment>